<dbReference type="EMBL" id="HG739223">
    <property type="protein sequence ID" value="CDP16860.1"/>
    <property type="molecule type" value="Genomic_DNA"/>
</dbReference>
<sequence>MILDFLKALQGCSKLTDRFSIGDRVVCKVDYDRRSLLAPNHTCTHMLNFALREVLGNHVDQKGSIVLPEKLRFDFSHGKPVKPEELRKIETIVNEQIKAEMDVFSEEAKLADAKRINGLRAVFGEVYPDPVRIVAIGQSVEDMLADPENQNWLSISAELCGGTHISNTREAKAFALLSEEGIAKGIRRITAVTTVSALNAMELASLIEHEVNETFKSEGALLEQTMSINAYFYAVNSETGKPVKPEELRKIETIVNEQIKAEMDVFSEEAKLADAKRINGLRAVFGEVYPDPVRIVAIGQSVEDMLADPENQNWLSISAELCGGTHISNTREAKAFALLSEEGIAKGIRRITAVTTVSALNAMELASLIEHEVNETFKSEGALLEQRVTKLNGRVEGAVIPTVKKADIKAKLSLLQNHIIKAKKKIAEENTQNAVKVALEEAAVSSSDGKAYCLTHVNVGGDTAAIREAVLKVTEQKGMAVMVISKDDAANKVVVCAGVPEKNDQYKQLNAKEWLRVALEPLSGKGGGKGCLAQGQGSGISHVSEAMDIAASFATLKLNQ</sequence>
<evidence type="ECO:0000256" key="9">
    <source>
        <dbReference type="ARBA" id="ARBA00023146"/>
    </source>
</evidence>
<dbReference type="FunFam" id="3.10.310.40:FF:000003">
    <property type="entry name" value="Alanine--tRNA ligase"/>
    <property type="match status" value="1"/>
</dbReference>
<dbReference type="GO" id="GO:0006419">
    <property type="term" value="P:alanyl-tRNA aminoacylation"/>
    <property type="evidence" value="ECO:0007669"/>
    <property type="project" value="InterPro"/>
</dbReference>
<evidence type="ECO:0000256" key="6">
    <source>
        <dbReference type="ARBA" id="ARBA00022840"/>
    </source>
</evidence>
<keyword evidence="8" id="KW-0648">Protein biosynthesis</keyword>
<dbReference type="AlphaFoldDB" id="A0A068V7V1"/>
<dbReference type="Gene3D" id="3.10.310.40">
    <property type="match status" value="1"/>
</dbReference>
<dbReference type="InterPro" id="IPR003156">
    <property type="entry name" value="DHHA1_dom"/>
</dbReference>
<dbReference type="InParanoid" id="A0A068V7V1"/>
<keyword evidence="6" id="KW-0067">ATP-binding</keyword>
<protein>
    <recommendedName>
        <fullName evidence="2">alanine--tRNA ligase</fullName>
        <ecNumber evidence="2">6.1.1.7</ecNumber>
    </recommendedName>
</protein>
<evidence type="ECO:0000256" key="1">
    <source>
        <dbReference type="ARBA" id="ARBA00008226"/>
    </source>
</evidence>
<dbReference type="GO" id="GO:0009507">
    <property type="term" value="C:chloroplast"/>
    <property type="evidence" value="ECO:0007669"/>
    <property type="project" value="TreeGrafter"/>
</dbReference>
<feature type="domain" description="Alanyl-transfer RNA synthetases family profile" evidence="10">
    <location>
        <begin position="1"/>
        <end position="203"/>
    </location>
</feature>
<evidence type="ECO:0000256" key="4">
    <source>
        <dbReference type="ARBA" id="ARBA00022598"/>
    </source>
</evidence>
<dbReference type="InterPro" id="IPR018165">
    <property type="entry name" value="Ala-tRNA-synth_IIc_core"/>
</dbReference>
<dbReference type="GO" id="GO:0004813">
    <property type="term" value="F:alanine-tRNA ligase activity"/>
    <property type="evidence" value="ECO:0007669"/>
    <property type="project" value="UniProtKB-EC"/>
</dbReference>
<dbReference type="SUPFAM" id="SSF55186">
    <property type="entry name" value="ThrRS/AlaRS common domain"/>
    <property type="match status" value="2"/>
</dbReference>
<name>A0A068V7V1_COFCA</name>
<proteinExistence type="inferred from homology"/>
<comment type="similarity">
    <text evidence="1">Belongs to the class-II aminoacyl-tRNA synthetase family.</text>
</comment>
<evidence type="ECO:0000256" key="3">
    <source>
        <dbReference type="ARBA" id="ARBA00022555"/>
    </source>
</evidence>
<dbReference type="GO" id="GO:0002161">
    <property type="term" value="F:aminoacyl-tRNA deacylase activity"/>
    <property type="evidence" value="ECO:0007669"/>
    <property type="project" value="TreeGrafter"/>
</dbReference>
<dbReference type="PANTHER" id="PTHR11777">
    <property type="entry name" value="ALANYL-TRNA SYNTHETASE"/>
    <property type="match status" value="1"/>
</dbReference>
<dbReference type="InterPro" id="IPR018163">
    <property type="entry name" value="Thr/Ala-tRNA-synth_IIc_edit"/>
</dbReference>
<dbReference type="InterPro" id="IPR012947">
    <property type="entry name" value="tRNA_SAD"/>
</dbReference>
<dbReference type="OrthoDB" id="1925965at2759"/>
<accession>A0A068V7V1</accession>
<dbReference type="GO" id="GO:0005524">
    <property type="term" value="F:ATP binding"/>
    <property type="evidence" value="ECO:0007669"/>
    <property type="project" value="UniProtKB-KW"/>
</dbReference>
<dbReference type="SMART" id="SM00863">
    <property type="entry name" value="tRNA_SAD"/>
    <property type="match status" value="2"/>
</dbReference>
<dbReference type="Pfam" id="PF02272">
    <property type="entry name" value="DHHA1"/>
    <property type="match status" value="1"/>
</dbReference>
<gene>
    <name evidence="11" type="ORF">GSCOC_T00019424001</name>
</gene>
<dbReference type="PROSITE" id="PS50860">
    <property type="entry name" value="AA_TRNA_LIGASE_II_ALA"/>
    <property type="match status" value="2"/>
</dbReference>
<evidence type="ECO:0000256" key="7">
    <source>
        <dbReference type="ARBA" id="ARBA00022884"/>
    </source>
</evidence>
<dbReference type="EC" id="6.1.1.7" evidence="2"/>
<evidence type="ECO:0000256" key="5">
    <source>
        <dbReference type="ARBA" id="ARBA00022741"/>
    </source>
</evidence>
<dbReference type="FunFam" id="3.30.980.10:FF:000004">
    <property type="entry name" value="Alanine--tRNA ligase, cytoplasmic"/>
    <property type="match status" value="2"/>
</dbReference>
<keyword evidence="3" id="KW-0820">tRNA-binding</keyword>
<organism evidence="11 12">
    <name type="scientific">Coffea canephora</name>
    <name type="common">Robusta coffee</name>
    <dbReference type="NCBI Taxonomy" id="49390"/>
    <lineage>
        <taxon>Eukaryota</taxon>
        <taxon>Viridiplantae</taxon>
        <taxon>Streptophyta</taxon>
        <taxon>Embryophyta</taxon>
        <taxon>Tracheophyta</taxon>
        <taxon>Spermatophyta</taxon>
        <taxon>Magnoliopsida</taxon>
        <taxon>eudicotyledons</taxon>
        <taxon>Gunneridae</taxon>
        <taxon>Pentapetalae</taxon>
        <taxon>asterids</taxon>
        <taxon>lamiids</taxon>
        <taxon>Gentianales</taxon>
        <taxon>Rubiaceae</taxon>
        <taxon>Ixoroideae</taxon>
        <taxon>Gardenieae complex</taxon>
        <taxon>Bertiereae - Coffeeae clade</taxon>
        <taxon>Coffeeae</taxon>
        <taxon>Coffea</taxon>
    </lineage>
</organism>
<dbReference type="Gramene" id="CDP16860">
    <property type="protein sequence ID" value="CDP16860"/>
    <property type="gene ID" value="GSCOC_T00019424001"/>
</dbReference>
<dbReference type="PhylomeDB" id="A0A068V7V1"/>
<dbReference type="Proteomes" id="UP000295252">
    <property type="component" value="Chromosome III"/>
</dbReference>
<keyword evidence="9" id="KW-0030">Aminoacyl-tRNA synthetase</keyword>
<dbReference type="InterPro" id="IPR050058">
    <property type="entry name" value="Ala-tRNA_ligase"/>
</dbReference>
<reference evidence="12" key="1">
    <citation type="journal article" date="2014" name="Science">
        <title>The coffee genome provides insight into the convergent evolution of caffeine biosynthesis.</title>
        <authorList>
            <person name="Denoeud F."/>
            <person name="Carretero-Paulet L."/>
            <person name="Dereeper A."/>
            <person name="Droc G."/>
            <person name="Guyot R."/>
            <person name="Pietrella M."/>
            <person name="Zheng C."/>
            <person name="Alberti A."/>
            <person name="Anthony F."/>
            <person name="Aprea G."/>
            <person name="Aury J.M."/>
            <person name="Bento P."/>
            <person name="Bernard M."/>
            <person name="Bocs S."/>
            <person name="Campa C."/>
            <person name="Cenci A."/>
            <person name="Combes M.C."/>
            <person name="Crouzillat D."/>
            <person name="Da Silva C."/>
            <person name="Daddiego L."/>
            <person name="De Bellis F."/>
            <person name="Dussert S."/>
            <person name="Garsmeur O."/>
            <person name="Gayraud T."/>
            <person name="Guignon V."/>
            <person name="Jahn K."/>
            <person name="Jamilloux V."/>
            <person name="Joet T."/>
            <person name="Labadie K."/>
            <person name="Lan T."/>
            <person name="Leclercq J."/>
            <person name="Lepelley M."/>
            <person name="Leroy T."/>
            <person name="Li L.T."/>
            <person name="Librado P."/>
            <person name="Lopez L."/>
            <person name="Munoz A."/>
            <person name="Noel B."/>
            <person name="Pallavicini A."/>
            <person name="Perrotta G."/>
            <person name="Poncet V."/>
            <person name="Pot D."/>
            <person name="Priyono X."/>
            <person name="Rigoreau M."/>
            <person name="Rouard M."/>
            <person name="Rozas J."/>
            <person name="Tranchant-Dubreuil C."/>
            <person name="VanBuren R."/>
            <person name="Zhang Q."/>
            <person name="Andrade A.C."/>
            <person name="Argout X."/>
            <person name="Bertrand B."/>
            <person name="de Kochko A."/>
            <person name="Graziosi G."/>
            <person name="Henry R.J."/>
            <person name="Jayarama X."/>
            <person name="Ming R."/>
            <person name="Nagai C."/>
            <person name="Rounsley S."/>
            <person name="Sankoff D."/>
            <person name="Giuliano G."/>
            <person name="Albert V.A."/>
            <person name="Wincker P."/>
            <person name="Lashermes P."/>
        </authorList>
    </citation>
    <scope>NUCLEOTIDE SEQUENCE [LARGE SCALE GENOMIC DNA]</scope>
    <source>
        <strain evidence="12">cv. DH200-94</strain>
    </source>
</reference>
<keyword evidence="4" id="KW-0436">Ligase</keyword>
<evidence type="ECO:0000313" key="11">
    <source>
        <dbReference type="EMBL" id="CDP16860.1"/>
    </source>
</evidence>
<feature type="domain" description="Alanyl-transfer RNA synthetases family profile" evidence="10">
    <location>
        <begin position="241"/>
        <end position="365"/>
    </location>
</feature>
<dbReference type="STRING" id="49390.A0A068V7V1"/>
<keyword evidence="5" id="KW-0547">Nucleotide-binding</keyword>
<dbReference type="Gene3D" id="3.30.980.10">
    <property type="entry name" value="Threonyl-trna Synthetase, Chain A, domain 2"/>
    <property type="match status" value="2"/>
</dbReference>
<keyword evidence="12" id="KW-1185">Reference proteome</keyword>
<evidence type="ECO:0000256" key="2">
    <source>
        <dbReference type="ARBA" id="ARBA00013168"/>
    </source>
</evidence>
<dbReference type="GO" id="GO:0005739">
    <property type="term" value="C:mitochondrion"/>
    <property type="evidence" value="ECO:0007669"/>
    <property type="project" value="TreeGrafter"/>
</dbReference>
<dbReference type="GO" id="GO:0000049">
    <property type="term" value="F:tRNA binding"/>
    <property type="evidence" value="ECO:0007669"/>
    <property type="project" value="UniProtKB-KW"/>
</dbReference>
<dbReference type="PANTHER" id="PTHR11777:SF9">
    <property type="entry name" value="ALANINE--TRNA LIGASE, CYTOPLASMIC"/>
    <property type="match status" value="1"/>
</dbReference>
<dbReference type="OMA" id="EWVQSVV"/>
<evidence type="ECO:0000313" key="12">
    <source>
        <dbReference type="Proteomes" id="UP000295252"/>
    </source>
</evidence>
<evidence type="ECO:0000259" key="10">
    <source>
        <dbReference type="PROSITE" id="PS50860"/>
    </source>
</evidence>
<evidence type="ECO:0000256" key="8">
    <source>
        <dbReference type="ARBA" id="ARBA00022917"/>
    </source>
</evidence>
<dbReference type="Pfam" id="PF07973">
    <property type="entry name" value="tRNA_SAD"/>
    <property type="match status" value="2"/>
</dbReference>
<keyword evidence="7" id="KW-0694">RNA-binding</keyword>